<dbReference type="SUPFAM" id="SSF57667">
    <property type="entry name" value="beta-beta-alpha zinc fingers"/>
    <property type="match status" value="3"/>
</dbReference>
<evidence type="ECO:0000256" key="4">
    <source>
        <dbReference type="ARBA" id="ARBA00022833"/>
    </source>
</evidence>
<feature type="domain" description="Matrin-type" evidence="7">
    <location>
        <begin position="340"/>
        <end position="370"/>
    </location>
</feature>
<keyword evidence="3" id="KW-0863">Zinc-finger</keyword>
<dbReference type="InterPro" id="IPR003604">
    <property type="entry name" value="Matrin/U1-like-C_Znf_C2H2"/>
</dbReference>
<comment type="subcellular location">
    <subcellularLocation>
        <location evidence="1">Nucleus</location>
    </subcellularLocation>
</comment>
<evidence type="ECO:0000256" key="6">
    <source>
        <dbReference type="SAM" id="MobiDB-lite"/>
    </source>
</evidence>
<dbReference type="GO" id="GO:0003725">
    <property type="term" value="F:double-stranded RNA binding"/>
    <property type="evidence" value="ECO:0007669"/>
    <property type="project" value="TreeGrafter"/>
</dbReference>
<gene>
    <name evidence="8" type="ORF">FOZ62_023943</name>
</gene>
<protein>
    <recommendedName>
        <fullName evidence="7">Matrin-type domain-containing protein</fullName>
    </recommendedName>
</protein>
<dbReference type="Proteomes" id="UP000574390">
    <property type="component" value="Unassembled WGS sequence"/>
</dbReference>
<accession>A0A7J6TGJ9</accession>
<dbReference type="GO" id="GO:0071011">
    <property type="term" value="C:precatalytic spliceosome"/>
    <property type="evidence" value="ECO:0007669"/>
    <property type="project" value="TreeGrafter"/>
</dbReference>
<sequence>MTSTMWGIHGSGKGGHDKENSLAHNRQSVSDAWKQSEQWSEKGLCEPSDWCEEAREPSLSDGSVDSGLCAFVSRWFYRGSVGPAPLSKPQRSILDHNFVSVSDGWEYGPGVKAGWLYCRLCDKKCDRFEIMLGHLASLRHQERVAAVPRSVIPLEAKASGQRAHHRLWTLEDLEAGEPVLTDASLVQPAPQKISGNLPKFLSKRGETFFCALCQCGPMAKISLGDHLTGQKHRKQCDRDQLASSLEMLQTLRESAGSSAASKSKKKTPSQLSTREPLVVLSMKSLQTLFGKRRLLEDVFEAPALQLTNSNFQQPGGGKKRRVDGQKVSLPDSVIEKGEGYYCKLCDARPQNERDMWAHLRGNKHRSNTDRLDLSSPPSASTADSLSYNVSARPFSPPPPSQFERRFPEPPQRLEEALYAPNGALLPPGSREQNGSRSVLLSAAHTMAESGAKKDPPGEGSASYPADGPEKEPPTEQETASPEKSPQAAAEVKKKKVEQKEDEKPDSSSWGRSNRWGEKSPSDSRALGGSLWKSSWDPDRRPNDNPPSNRRNYSSSSWDMPPDWDPQKDYDNLPASQRAILENNFVGLSDGKKYYGLEKGWLYCELCRKKTCISFDIMSNHLQSEKHQRYLRWMQMQPEEARMKAIEDMQLTNSPSKEELSAAVVPTAQGGGLGSGAEPPVIKQEDLPKFIELRPDCFYCTLCDARPQAWSSLESHVAGQR</sequence>
<organism evidence="8 9">
    <name type="scientific">Perkinsus olseni</name>
    <name type="common">Perkinsus atlanticus</name>
    <dbReference type="NCBI Taxonomy" id="32597"/>
    <lineage>
        <taxon>Eukaryota</taxon>
        <taxon>Sar</taxon>
        <taxon>Alveolata</taxon>
        <taxon>Perkinsozoa</taxon>
        <taxon>Perkinsea</taxon>
        <taxon>Perkinsida</taxon>
        <taxon>Perkinsidae</taxon>
        <taxon>Perkinsus</taxon>
    </lineage>
</organism>
<dbReference type="PANTHER" id="PTHR45762">
    <property type="entry name" value="ZINC FINGER RNA-BINDING PROTEIN"/>
    <property type="match status" value="1"/>
</dbReference>
<keyword evidence="5" id="KW-0539">Nucleus</keyword>
<feature type="compositionally biased region" description="Polar residues" evidence="6">
    <location>
        <begin position="375"/>
        <end position="389"/>
    </location>
</feature>
<dbReference type="GO" id="GO:0008270">
    <property type="term" value="F:zinc ion binding"/>
    <property type="evidence" value="ECO:0007669"/>
    <property type="project" value="UniProtKB-KW"/>
</dbReference>
<evidence type="ECO:0000313" key="9">
    <source>
        <dbReference type="Proteomes" id="UP000574390"/>
    </source>
</evidence>
<evidence type="ECO:0000313" key="8">
    <source>
        <dbReference type="EMBL" id="KAF4744399.1"/>
    </source>
</evidence>
<dbReference type="PANTHER" id="PTHR45762:SF3">
    <property type="entry name" value="ZINC-FINGER PROTEIN AT 72D, ISOFORM B"/>
    <property type="match status" value="1"/>
</dbReference>
<dbReference type="EMBL" id="JABANM010007355">
    <property type="protein sequence ID" value="KAF4744399.1"/>
    <property type="molecule type" value="Genomic_DNA"/>
</dbReference>
<dbReference type="SMART" id="SM00355">
    <property type="entry name" value="ZnF_C2H2"/>
    <property type="match status" value="4"/>
</dbReference>
<feature type="region of interest" description="Disordered" evidence="6">
    <location>
        <begin position="252"/>
        <end position="272"/>
    </location>
</feature>
<feature type="region of interest" description="Disordered" evidence="6">
    <location>
        <begin position="446"/>
        <end position="570"/>
    </location>
</feature>
<keyword evidence="2" id="KW-0479">Metal-binding</keyword>
<dbReference type="Gene3D" id="3.30.160.60">
    <property type="entry name" value="Classic Zinc Finger"/>
    <property type="match status" value="1"/>
</dbReference>
<evidence type="ECO:0000256" key="3">
    <source>
        <dbReference type="ARBA" id="ARBA00022771"/>
    </source>
</evidence>
<evidence type="ECO:0000256" key="5">
    <source>
        <dbReference type="ARBA" id="ARBA00023242"/>
    </source>
</evidence>
<reference evidence="8 9" key="1">
    <citation type="submission" date="2020-04" db="EMBL/GenBank/DDBJ databases">
        <title>Perkinsus olseni comparative genomics.</title>
        <authorList>
            <person name="Bogema D.R."/>
        </authorList>
    </citation>
    <scope>NUCLEOTIDE SEQUENCE [LARGE SCALE GENOMIC DNA]</scope>
    <source>
        <strain evidence="8">ATCC PRA-205</strain>
    </source>
</reference>
<dbReference type="SMART" id="SM00451">
    <property type="entry name" value="ZnF_U1"/>
    <property type="match status" value="4"/>
</dbReference>
<evidence type="ECO:0000256" key="1">
    <source>
        <dbReference type="ARBA" id="ARBA00004123"/>
    </source>
</evidence>
<comment type="caution">
    <text evidence="8">The sequence shown here is derived from an EMBL/GenBank/DDBJ whole genome shotgun (WGS) entry which is preliminary data.</text>
</comment>
<dbReference type="InterPro" id="IPR036236">
    <property type="entry name" value="Znf_C2H2_sf"/>
</dbReference>
<dbReference type="Pfam" id="PF12874">
    <property type="entry name" value="zf-met"/>
    <property type="match status" value="2"/>
</dbReference>
<evidence type="ECO:0000256" key="2">
    <source>
        <dbReference type="ARBA" id="ARBA00022723"/>
    </source>
</evidence>
<keyword evidence="4" id="KW-0862">Zinc</keyword>
<dbReference type="InterPro" id="IPR013087">
    <property type="entry name" value="Znf_C2H2_type"/>
</dbReference>
<feature type="region of interest" description="Disordered" evidence="6">
    <location>
        <begin position="1"/>
        <end position="30"/>
    </location>
</feature>
<evidence type="ECO:0000259" key="7">
    <source>
        <dbReference type="PROSITE" id="PS50171"/>
    </source>
</evidence>
<dbReference type="GO" id="GO:0003727">
    <property type="term" value="F:single-stranded RNA binding"/>
    <property type="evidence" value="ECO:0007669"/>
    <property type="project" value="TreeGrafter"/>
</dbReference>
<dbReference type="InterPro" id="IPR000690">
    <property type="entry name" value="Matrin/U1-C_Znf_C2H2"/>
</dbReference>
<dbReference type="PROSITE" id="PS50171">
    <property type="entry name" value="ZF_MATRIN"/>
    <property type="match status" value="1"/>
</dbReference>
<feature type="region of interest" description="Disordered" evidence="6">
    <location>
        <begin position="364"/>
        <end position="406"/>
    </location>
</feature>
<proteinExistence type="predicted"/>
<name>A0A7J6TGJ9_PEROL</name>
<dbReference type="AlphaFoldDB" id="A0A7J6TGJ9"/>
<feature type="compositionally biased region" description="Low complexity" evidence="6">
    <location>
        <begin position="545"/>
        <end position="560"/>
    </location>
</feature>